<evidence type="ECO:0000313" key="2">
    <source>
        <dbReference type="EMBL" id="PRQ54813.1"/>
    </source>
</evidence>
<evidence type="ECO:0000313" key="3">
    <source>
        <dbReference type="Proteomes" id="UP000238479"/>
    </source>
</evidence>
<sequence length="72" mass="8054">MFLTFEQNSKNKCQSIFSGQQTSDRKKEDDILGIAHGFDLMGDEDINDCFDLDSADTEEKRGDEDEISASGN</sequence>
<gene>
    <name evidence="2" type="ORF">RchiOBHm_Chr1g0317841</name>
</gene>
<reference evidence="2 3" key="1">
    <citation type="journal article" date="2018" name="Nat. Genet.">
        <title>The Rosa genome provides new insights in the design of modern roses.</title>
        <authorList>
            <person name="Bendahmane M."/>
        </authorList>
    </citation>
    <scope>NUCLEOTIDE SEQUENCE [LARGE SCALE GENOMIC DNA]</scope>
    <source>
        <strain evidence="3">cv. Old Blush</strain>
    </source>
</reference>
<evidence type="ECO:0000256" key="1">
    <source>
        <dbReference type="SAM" id="MobiDB-lite"/>
    </source>
</evidence>
<feature type="region of interest" description="Disordered" evidence="1">
    <location>
        <begin position="53"/>
        <end position="72"/>
    </location>
</feature>
<protein>
    <submittedName>
        <fullName evidence="2">Uncharacterized protein</fullName>
    </submittedName>
</protein>
<accession>A0A2P6S7Z5</accession>
<comment type="caution">
    <text evidence="2">The sequence shown here is derived from an EMBL/GenBank/DDBJ whole genome shotgun (WGS) entry which is preliminary data.</text>
</comment>
<organism evidence="2 3">
    <name type="scientific">Rosa chinensis</name>
    <name type="common">China rose</name>
    <dbReference type="NCBI Taxonomy" id="74649"/>
    <lineage>
        <taxon>Eukaryota</taxon>
        <taxon>Viridiplantae</taxon>
        <taxon>Streptophyta</taxon>
        <taxon>Embryophyta</taxon>
        <taxon>Tracheophyta</taxon>
        <taxon>Spermatophyta</taxon>
        <taxon>Magnoliopsida</taxon>
        <taxon>eudicotyledons</taxon>
        <taxon>Gunneridae</taxon>
        <taxon>Pentapetalae</taxon>
        <taxon>rosids</taxon>
        <taxon>fabids</taxon>
        <taxon>Rosales</taxon>
        <taxon>Rosaceae</taxon>
        <taxon>Rosoideae</taxon>
        <taxon>Rosoideae incertae sedis</taxon>
        <taxon>Rosa</taxon>
    </lineage>
</organism>
<dbReference type="Gramene" id="PRQ54813">
    <property type="protein sequence ID" value="PRQ54813"/>
    <property type="gene ID" value="RchiOBHm_Chr1g0317841"/>
</dbReference>
<keyword evidence="3" id="KW-1185">Reference proteome</keyword>
<proteinExistence type="predicted"/>
<dbReference type="AlphaFoldDB" id="A0A2P6S7Z5"/>
<name>A0A2P6S7Z5_ROSCH</name>
<dbReference type="Proteomes" id="UP000238479">
    <property type="component" value="Chromosome 1"/>
</dbReference>
<dbReference type="EMBL" id="PDCK01000039">
    <property type="protein sequence ID" value="PRQ54813.1"/>
    <property type="molecule type" value="Genomic_DNA"/>
</dbReference>